<evidence type="ECO:0000256" key="1">
    <source>
        <dbReference type="SAM" id="Phobius"/>
    </source>
</evidence>
<feature type="transmembrane region" description="Helical" evidence="1">
    <location>
        <begin position="929"/>
        <end position="947"/>
    </location>
</feature>
<evidence type="ECO:0008006" key="4">
    <source>
        <dbReference type="Google" id="ProtNLM"/>
    </source>
</evidence>
<evidence type="ECO:0000313" key="3">
    <source>
        <dbReference type="Proteomes" id="UP001311799"/>
    </source>
</evidence>
<protein>
    <recommendedName>
        <fullName evidence="4">Separase</fullName>
    </recommendedName>
</protein>
<name>A0AAV9XWQ4_9CRYT</name>
<keyword evidence="3" id="KW-1185">Reference proteome</keyword>
<organism evidence="2 3">
    <name type="scientific">Cryptosporidium xiaoi</name>
    <dbReference type="NCBI Taxonomy" id="659607"/>
    <lineage>
        <taxon>Eukaryota</taxon>
        <taxon>Sar</taxon>
        <taxon>Alveolata</taxon>
        <taxon>Apicomplexa</taxon>
        <taxon>Conoidasida</taxon>
        <taxon>Coccidia</taxon>
        <taxon>Eucoccidiorida</taxon>
        <taxon>Eimeriorina</taxon>
        <taxon>Cryptosporidiidae</taxon>
        <taxon>Cryptosporidium</taxon>
    </lineage>
</organism>
<evidence type="ECO:0000313" key="2">
    <source>
        <dbReference type="EMBL" id="KAK6587975.1"/>
    </source>
</evidence>
<reference evidence="2 3" key="1">
    <citation type="submission" date="2023-10" db="EMBL/GenBank/DDBJ databases">
        <title>Comparative genomics analysis reveals potential genetic determinants of host preference in Cryptosporidium xiaoi.</title>
        <authorList>
            <person name="Xiao L."/>
            <person name="Li J."/>
        </authorList>
    </citation>
    <scope>NUCLEOTIDE SEQUENCE [LARGE SCALE GENOMIC DNA]</scope>
    <source>
        <strain evidence="2 3">52996</strain>
    </source>
</reference>
<gene>
    <name evidence="2" type="ORF">RS030_71016</name>
</gene>
<keyword evidence="1" id="KW-0812">Transmembrane</keyword>
<keyword evidence="1" id="KW-0472">Membrane</keyword>
<comment type="caution">
    <text evidence="2">The sequence shown here is derived from an EMBL/GenBank/DDBJ whole genome shotgun (WGS) entry which is preliminary data.</text>
</comment>
<proteinExistence type="predicted"/>
<feature type="transmembrane region" description="Helical" evidence="1">
    <location>
        <begin position="902"/>
        <end position="922"/>
    </location>
</feature>
<dbReference type="Proteomes" id="UP001311799">
    <property type="component" value="Unassembled WGS sequence"/>
</dbReference>
<keyword evidence="1" id="KW-1133">Transmembrane helix</keyword>
<dbReference type="EMBL" id="JAWDEY010000035">
    <property type="protein sequence ID" value="KAK6587975.1"/>
    <property type="molecule type" value="Genomic_DNA"/>
</dbReference>
<accession>A0AAV9XWQ4</accession>
<sequence>MDPNKLNNLDLLKFHNIETGKLKSLCNETNSFGSEIETTCKNVIGSGIKIINKFHNIIKSFSQFNFESIDKYFLYSVSWQFSEILKSSRFCLEALIWILESGERSLNIDLDRYTLTGLLCKILIFQGDFLELCVHIEKLIHGDSENERRKLRKSFSYIFEFLRKWEIYRTDNDVSMKFCHRINELKRDNFMKDVKLKILNSFLFDENIFDKRIDNFFTIFEELYTSNLQLNSISNTTIDNDKLNIIKKLSIFRLFHRKDECICYIQFKPTDLTSKQLLNHKGSDETTIDEDKYDILDVMYTICNNLSIQTNLNSEKIENIFELIPSVLSTTHSDNKMTSDKRKRNKSVGETMNLLTYDKKHGHENLELDLSLIIINVVDSHVGTPNFKDKQYRTWIQMIPFYCYNLILSILGKDEMKCDDFFSLNLISNLPSTEQFDELIAKEVSNLSLTKTNNSKLIDLLPNFFSSLSELSLNSKLLVLELSSIAKNFKININIVNIGEVLLKVSDYLLNLNLLVNRFTKDYNTNNTEMIEKVINILFTHIKHLHLYCTCLIRYLVFNKMDNCTTAKKNSDCNGNPDLFFGLPKNNYNQWGYLAYKILGFCVKNDVRILSFFHSILKVLVSFHIVLSNMLNYSFDNNIKLLSQVIERDFELILDLFAIYRENFNFVYSEDLFPTKILYILFILAKIRHIKFYYKEFFYIIFEGAIFNLKEYLEIINIAINCSNTYKHNIYEKSENSSISNLLFSNSNLVNIFEKMITWNLILNIYNSKLELSDSANKCLRYLEISTLEYQLSLKMDSSNEIGFGISYNLFLHNVNSFIEAYFSLNLRFSNDRISAFYLFEKLEIINDAIFEVLGKESSEMLSNSTILISIMNKFSYFFSTIARNKTEIITSTLPININEKLLNIIILIISRIHGLFIFHLTNNKTNIILIRCLMVFLLTIFDFYQLTISIIEPSIIINLFRYLIYLEFALGLQTDDGKDIKCSAINDHTVILKHVLSNYCSFYKFLDNKTIKIYKHLIYDDSINKTIGLLLKMTNVKQHLVFFFIKYGLIYHFSSSMNDWFIEINSFINEYTITTCKSNINNLLRECNQLKKRFGKYFDHSKFKISSKNKLNLKFEDTFVLPEHETEYLELFGILLQLIYGIPVCPLPIEPFNKLAIYNQSHVFSNIKKMYLDLKTEPIYENPSINIYSLIDFSISNEINIEKENDEIFGFLTPTSPILSLCCNMFDFLIGCTSLTEKQYSDSKVSFYSSFIELIEELYFYSKFSVDNLPIESNFFWNIVSTPIIFPAFMEHLYIEVKNEYNGSINVLSLANQNDLSSLLFNSCISDTILNFYDNIFALPTNFEYTEIEKLDNSSLKIDSNYEDESMVIPLIFFESNSKKLFVLSLETLLFCKYYLAYSLNEFMQNDLDFDFLFGKKQYDGYLSALNGKISNYITNEDYLYSIITCDFDNKKKKYNPLSFLTNCFISCIPDMYVCRDSNSWYPGKFGNSYHCSIFHGSSSSSSIKNLRTLFVYLKWLNMNLFFIDYFEIKLITTCINILKLLVSEYDDRDSLEQMFSTQYSSILKMIISQVVLLLEIEYMYYSNLFNMKANDSKYLIKEIDLLLAISFDNLCIRMVNIKGVYSNINVKYLLLKNYILYETTEMKENLEVKYYNDRLLLSCIASILKVRKEMFMIFFPFLSSINVEWCNINFAYFEKINNAIWIPSYLESKCRFKLAKIQIYSYFQCTNMDNCRLDLTVMEIIIAYSLSIESLLLCYLSLNGISTDVPEFLTCVKLFLTENSHMPLINFYKKREILIYKVINEIFLNKFPSYHPFSGKINSCQNTPFLKSSISNSNNNIINHLHYFYRSFSNLQSIKQFALLLIINKNRLQLSEHLISTLLETLCFNSIVATCIDEASKDMFISELIFDDIDTNQSIIKKNKLVQASLSPYVIQLQPFFSIINFILLKKNSLELISYYQRIFMSNKRVLPFYGVDNSKLLNDHYNGLYLRRNRKHINSRLRFIKILNSILLISKGEIYSNISSIKVEFTNSDVLLYVKNKYLSPNHLERGYMGIYFCVYSSQLKNVHINVPKKLIEITYCYLESINLIFEQLIDIIFNEMKTVRQLSTIDLFEYEISDRIKSINKKGNESKICILKSVDWNDVCQYGQFNISIKVIRDCLSEVFELLNFVISLNFPIDGRFLSNTFGLVFIFNKYDICLLQSTNKSKSEYVIKSVHNISHTVLKQLEKHFGSIVLNSIPFSLINDTFHLKPLLEEAFLTLFNRNFLITTNLHEKYTRLEIMDLINLIFELVDMNPIFNTTISNQNIRSKSSYHNITSTEKLSSNKKRRTESINTLFNEDDI</sequence>